<evidence type="ECO:0000256" key="4">
    <source>
        <dbReference type="ARBA" id="ARBA00023242"/>
    </source>
</evidence>
<proteinExistence type="predicted"/>
<comment type="subcellular location">
    <subcellularLocation>
        <location evidence="1">Nucleus</location>
    </subcellularLocation>
</comment>
<keyword evidence="4" id="KW-0539">Nucleus</keyword>
<dbReference type="InterPro" id="IPR038491">
    <property type="entry name" value="Velvet_dom_sf"/>
</dbReference>
<dbReference type="Proteomes" id="UP001210925">
    <property type="component" value="Unassembled WGS sequence"/>
</dbReference>
<dbReference type="InterPro" id="IPR021740">
    <property type="entry name" value="Velvet"/>
</dbReference>
<reference evidence="6" key="1">
    <citation type="submission" date="2020-05" db="EMBL/GenBank/DDBJ databases">
        <title>Phylogenomic resolution of chytrid fungi.</title>
        <authorList>
            <person name="Stajich J.E."/>
            <person name="Amses K."/>
            <person name="Simmons R."/>
            <person name="Seto K."/>
            <person name="Myers J."/>
            <person name="Bonds A."/>
            <person name="Quandt C.A."/>
            <person name="Barry K."/>
            <person name="Liu P."/>
            <person name="Grigoriev I."/>
            <person name="Longcore J.E."/>
            <person name="James T.Y."/>
        </authorList>
    </citation>
    <scope>NUCLEOTIDE SEQUENCE</scope>
    <source>
        <strain evidence="6">PLAUS21</strain>
    </source>
</reference>
<name>A0AAD5UDL9_9FUNG</name>
<evidence type="ECO:0000256" key="3">
    <source>
        <dbReference type="ARBA" id="ARBA00023163"/>
    </source>
</evidence>
<protein>
    <recommendedName>
        <fullName evidence="5">Velvet domain-containing protein</fullName>
    </recommendedName>
</protein>
<dbReference type="PANTHER" id="PTHR33572">
    <property type="entry name" value="SPORE DEVELOPMENT REGULATOR VOSA"/>
    <property type="match status" value="1"/>
</dbReference>
<dbReference type="Gene3D" id="2.60.40.3960">
    <property type="entry name" value="Velvet domain"/>
    <property type="match status" value="1"/>
</dbReference>
<evidence type="ECO:0000256" key="1">
    <source>
        <dbReference type="ARBA" id="ARBA00004123"/>
    </source>
</evidence>
<keyword evidence="2" id="KW-0805">Transcription regulation</keyword>
<comment type="caution">
    <text evidence="6">The sequence shown here is derived from an EMBL/GenBank/DDBJ whole genome shotgun (WGS) entry which is preliminary data.</text>
</comment>
<keyword evidence="3" id="KW-0804">Transcription</keyword>
<dbReference type="InterPro" id="IPR037525">
    <property type="entry name" value="Velvet_dom"/>
</dbReference>
<dbReference type="PANTHER" id="PTHR33572:SF3">
    <property type="entry name" value="VELVET COMPLEX SUBUNIT B"/>
    <property type="match status" value="1"/>
</dbReference>
<evidence type="ECO:0000256" key="2">
    <source>
        <dbReference type="ARBA" id="ARBA00023015"/>
    </source>
</evidence>
<evidence type="ECO:0000259" key="5">
    <source>
        <dbReference type="PROSITE" id="PS51821"/>
    </source>
</evidence>
<sequence>MTECEYKLEIRQTPKTGRETGTTKPYLKSLIYPMLAIKIVFPTRKTREELESLNYFCHLVLLSADGKEIQTLIKNSIYAKSLYTVNFTGDTMVSGQVLNDPVDGEPYIFFVFPEMAIRVPGEYSILCRVQNMFDLDDPIQEITTVPFKVYHHDQYVKPNKTTQLTKSFLIQGVRSFGICQMLKKQVED</sequence>
<dbReference type="AlphaFoldDB" id="A0AAD5UDL9"/>
<dbReference type="GO" id="GO:0005634">
    <property type="term" value="C:nucleus"/>
    <property type="evidence" value="ECO:0007669"/>
    <property type="project" value="UniProtKB-SubCell"/>
</dbReference>
<dbReference type="Pfam" id="PF11754">
    <property type="entry name" value="Velvet"/>
    <property type="match status" value="1"/>
</dbReference>
<dbReference type="EMBL" id="JADGKB010000070">
    <property type="protein sequence ID" value="KAJ3255190.1"/>
    <property type="molecule type" value="Genomic_DNA"/>
</dbReference>
<evidence type="ECO:0000313" key="7">
    <source>
        <dbReference type="Proteomes" id="UP001210925"/>
    </source>
</evidence>
<gene>
    <name evidence="6" type="ORF">HK103_006559</name>
</gene>
<evidence type="ECO:0000313" key="6">
    <source>
        <dbReference type="EMBL" id="KAJ3255190.1"/>
    </source>
</evidence>
<organism evidence="6 7">
    <name type="scientific">Boothiomyces macroporosus</name>
    <dbReference type="NCBI Taxonomy" id="261099"/>
    <lineage>
        <taxon>Eukaryota</taxon>
        <taxon>Fungi</taxon>
        <taxon>Fungi incertae sedis</taxon>
        <taxon>Chytridiomycota</taxon>
        <taxon>Chytridiomycota incertae sedis</taxon>
        <taxon>Chytridiomycetes</taxon>
        <taxon>Rhizophydiales</taxon>
        <taxon>Terramycetaceae</taxon>
        <taxon>Boothiomyces</taxon>
    </lineage>
</organism>
<keyword evidence="7" id="KW-1185">Reference proteome</keyword>
<accession>A0AAD5UDL9</accession>
<feature type="domain" description="Velvet" evidence="5">
    <location>
        <begin position="1"/>
        <end position="178"/>
    </location>
</feature>
<dbReference type="PROSITE" id="PS51821">
    <property type="entry name" value="VELVET"/>
    <property type="match status" value="1"/>
</dbReference>